<dbReference type="Gene3D" id="2.60.120.200">
    <property type="match status" value="1"/>
</dbReference>
<dbReference type="Proteomes" id="UP000654913">
    <property type="component" value="Chromosome 2"/>
</dbReference>
<dbReference type="OrthoDB" id="42525at2759"/>
<dbReference type="PANTHER" id="PTHR35332">
    <property type="entry name" value="REGULATION OF ENOLASE PROTEIN 1"/>
    <property type="match status" value="1"/>
</dbReference>
<protein>
    <submittedName>
        <fullName evidence="2">Uncharacterized protein</fullName>
    </submittedName>
</protein>
<organism evidence="2 3">
    <name type="scientific">Aspergillus puulaauensis</name>
    <dbReference type="NCBI Taxonomy" id="1220207"/>
    <lineage>
        <taxon>Eukaryota</taxon>
        <taxon>Fungi</taxon>
        <taxon>Dikarya</taxon>
        <taxon>Ascomycota</taxon>
        <taxon>Pezizomycotina</taxon>
        <taxon>Eurotiomycetes</taxon>
        <taxon>Eurotiomycetidae</taxon>
        <taxon>Eurotiales</taxon>
        <taxon>Aspergillaceae</taxon>
        <taxon>Aspergillus</taxon>
    </lineage>
</organism>
<evidence type="ECO:0000256" key="1">
    <source>
        <dbReference type="SAM" id="MobiDB-lite"/>
    </source>
</evidence>
<evidence type="ECO:0000313" key="2">
    <source>
        <dbReference type="EMBL" id="BCS21166.1"/>
    </source>
</evidence>
<gene>
    <name evidence="2" type="ORF">APUU_21598A</name>
</gene>
<accession>A0A7R7XGU4</accession>
<reference evidence="2" key="1">
    <citation type="submission" date="2021-01" db="EMBL/GenBank/DDBJ databases">
        <authorList>
            <consortium name="Aspergillus puulaauensis MK2 genome sequencing consortium"/>
            <person name="Kazuki M."/>
            <person name="Futagami T."/>
        </authorList>
    </citation>
    <scope>NUCLEOTIDE SEQUENCE</scope>
    <source>
        <strain evidence="2">MK2</strain>
    </source>
</reference>
<dbReference type="AlphaFoldDB" id="A0A7R7XGU4"/>
<reference evidence="2" key="2">
    <citation type="submission" date="2021-02" db="EMBL/GenBank/DDBJ databases">
        <title>Aspergillus puulaauensis MK2 genome sequence.</title>
        <authorList>
            <person name="Futagami T."/>
            <person name="Mori K."/>
            <person name="Kadooka C."/>
            <person name="Tanaka T."/>
        </authorList>
    </citation>
    <scope>NUCLEOTIDE SEQUENCE</scope>
    <source>
        <strain evidence="2">MK2</strain>
    </source>
</reference>
<dbReference type="Pfam" id="PF07081">
    <property type="entry name" value="DUF1349"/>
    <property type="match status" value="1"/>
</dbReference>
<dbReference type="KEGG" id="apuu:APUU_21598A"/>
<dbReference type="InterPro" id="IPR009784">
    <property type="entry name" value="DUF1349"/>
</dbReference>
<dbReference type="PANTHER" id="PTHR35332:SF2">
    <property type="entry name" value="REGULATION OF ENOLASE PROTEIN 1"/>
    <property type="match status" value="1"/>
</dbReference>
<feature type="region of interest" description="Disordered" evidence="1">
    <location>
        <begin position="1"/>
        <end position="20"/>
    </location>
</feature>
<evidence type="ECO:0000313" key="3">
    <source>
        <dbReference type="Proteomes" id="UP000654913"/>
    </source>
</evidence>
<dbReference type="RefSeq" id="XP_041553360.1">
    <property type="nucleotide sequence ID" value="XM_041700367.1"/>
</dbReference>
<proteinExistence type="predicted"/>
<sequence>MQSKPAQLHPQTNLSQLPHRNTNMARASPWKAVNTPLPPPSATELSHGFTIHAPSSSDLWETPATAPVFTCPMIYQSIPLGSFRRSRVTITADLKDRYAQGGLALIIHRPDAARAWVKAGVEFMDGEQLVCVVGRDRLPDASLGTLITTSSGSGSDADAAEAEVTIEMVREDTGLAVFEILAGDGSGHGKRKVIREMAWVFSASGDEECWIGAYAAKPAGDAKDPDIAVRFRGLVVEVLDT</sequence>
<keyword evidence="3" id="KW-1185">Reference proteome</keyword>
<name>A0A7R7XGU4_9EURO</name>
<dbReference type="EMBL" id="AP024444">
    <property type="protein sequence ID" value="BCS21166.1"/>
    <property type="molecule type" value="Genomic_DNA"/>
</dbReference>
<dbReference type="GeneID" id="64971171"/>